<keyword evidence="3" id="KW-1185">Reference proteome</keyword>
<evidence type="ECO:0000313" key="2">
    <source>
        <dbReference type="EMBL" id="RCJ42432.1"/>
    </source>
</evidence>
<comment type="caution">
    <text evidence="2">The sequence shown here is derived from an EMBL/GenBank/DDBJ whole genome shotgun (WGS) entry which is preliminary data.</text>
</comment>
<dbReference type="Proteomes" id="UP000252107">
    <property type="component" value="Unassembled WGS sequence"/>
</dbReference>
<reference evidence="2" key="1">
    <citation type="submission" date="2016-04" db="EMBL/GenBank/DDBJ databases">
        <authorList>
            <person name="Tabuchi Yagui T.R."/>
        </authorList>
    </citation>
    <scope>NUCLEOTIDE SEQUENCE [LARGE SCALE GENOMIC DNA]</scope>
    <source>
        <strain evidence="2">NIES-26</strain>
    </source>
</reference>
<dbReference type="AlphaFoldDB" id="A0A367S580"/>
<organism evidence="2 3">
    <name type="scientific">Nostoc minutum NIES-26</name>
    <dbReference type="NCBI Taxonomy" id="1844469"/>
    <lineage>
        <taxon>Bacteria</taxon>
        <taxon>Bacillati</taxon>
        <taxon>Cyanobacteriota</taxon>
        <taxon>Cyanophyceae</taxon>
        <taxon>Nostocales</taxon>
        <taxon>Nostocaceae</taxon>
        <taxon>Nostoc</taxon>
    </lineage>
</organism>
<accession>A0A367S580</accession>
<proteinExistence type="predicted"/>
<feature type="region of interest" description="Disordered" evidence="1">
    <location>
        <begin position="122"/>
        <end position="141"/>
    </location>
</feature>
<feature type="compositionally biased region" description="Acidic residues" evidence="1">
    <location>
        <begin position="128"/>
        <end position="141"/>
    </location>
</feature>
<evidence type="ECO:0000256" key="1">
    <source>
        <dbReference type="SAM" id="MobiDB-lite"/>
    </source>
</evidence>
<dbReference type="EMBL" id="LXQD01000006">
    <property type="protein sequence ID" value="RCJ42432.1"/>
    <property type="molecule type" value="Genomic_DNA"/>
</dbReference>
<sequence>MNEIKQEIISIRRTTDTLDGQVISYLKSTPLKLDQDFSELLMSTLKKYWLPLALFSLDVRGEELRQIGIWAISELEAQSNIIRRICGITPDSLVRASNVELQAFAIGEEKHASILQSIAETQQISSSQEEDEEYDDDDEGCIEMEQPQEMIMANKALGFSN</sequence>
<evidence type="ECO:0000313" key="3">
    <source>
        <dbReference type="Proteomes" id="UP000252107"/>
    </source>
</evidence>
<gene>
    <name evidence="2" type="ORF">A6770_34820</name>
</gene>
<name>A0A367S580_9NOSO</name>
<protein>
    <submittedName>
        <fullName evidence="2">Uncharacterized protein</fullName>
    </submittedName>
</protein>